<evidence type="ECO:0000256" key="5">
    <source>
        <dbReference type="ARBA" id="ARBA00023010"/>
    </source>
</evidence>
<proteinExistence type="predicted"/>
<keyword evidence="2" id="KW-0813">Transport</keyword>
<evidence type="ECO:0000256" key="2">
    <source>
        <dbReference type="ARBA" id="ARBA00022448"/>
    </source>
</evidence>
<evidence type="ECO:0000256" key="1">
    <source>
        <dbReference type="ARBA" id="ARBA00004567"/>
    </source>
</evidence>
<dbReference type="STRING" id="933084.A0A067QCD6"/>
<reference evidence="10" key="1">
    <citation type="journal article" date="2014" name="Proc. Natl. Acad. Sci. U.S.A.">
        <title>Extensive sampling of basidiomycete genomes demonstrates inadequacy of the white-rot/brown-rot paradigm for wood decay fungi.</title>
        <authorList>
            <person name="Riley R."/>
            <person name="Salamov A.A."/>
            <person name="Brown D.W."/>
            <person name="Nagy L.G."/>
            <person name="Floudas D."/>
            <person name="Held B.W."/>
            <person name="Levasseur A."/>
            <person name="Lombard V."/>
            <person name="Morin E."/>
            <person name="Otillar R."/>
            <person name="Lindquist E.A."/>
            <person name="Sun H."/>
            <person name="LaButti K.M."/>
            <person name="Schmutz J."/>
            <person name="Jabbour D."/>
            <person name="Luo H."/>
            <person name="Baker S.E."/>
            <person name="Pisabarro A.G."/>
            <person name="Walton J.D."/>
            <person name="Blanchette R.A."/>
            <person name="Henrissat B."/>
            <person name="Martin F."/>
            <person name="Cullen D."/>
            <person name="Hibbett D.S."/>
            <person name="Grigoriev I.V."/>
        </authorList>
    </citation>
    <scope>NUCLEOTIDE SEQUENCE [LARGE SCALE GENOMIC DNA]</scope>
    <source>
        <strain evidence="10">MUCL 33604</strain>
    </source>
</reference>
<dbReference type="GO" id="GO:0006606">
    <property type="term" value="P:protein import into nucleus"/>
    <property type="evidence" value="ECO:0007669"/>
    <property type="project" value="TreeGrafter"/>
</dbReference>
<dbReference type="OrthoDB" id="341482at2759"/>
<dbReference type="GO" id="GO:0006406">
    <property type="term" value="P:mRNA export from nucleus"/>
    <property type="evidence" value="ECO:0007669"/>
    <property type="project" value="TreeGrafter"/>
</dbReference>
<gene>
    <name evidence="9" type="ORF">JAAARDRAFT_64568</name>
</gene>
<organism evidence="9 10">
    <name type="scientific">Jaapia argillacea MUCL 33604</name>
    <dbReference type="NCBI Taxonomy" id="933084"/>
    <lineage>
        <taxon>Eukaryota</taxon>
        <taxon>Fungi</taxon>
        <taxon>Dikarya</taxon>
        <taxon>Basidiomycota</taxon>
        <taxon>Agaricomycotina</taxon>
        <taxon>Agaricomycetes</taxon>
        <taxon>Agaricomycetidae</taxon>
        <taxon>Jaapiales</taxon>
        <taxon>Jaapiaceae</taxon>
        <taxon>Jaapia</taxon>
    </lineage>
</organism>
<evidence type="ECO:0000256" key="3">
    <source>
        <dbReference type="ARBA" id="ARBA00022816"/>
    </source>
</evidence>
<dbReference type="GO" id="GO:0000055">
    <property type="term" value="P:ribosomal large subunit export from nucleus"/>
    <property type="evidence" value="ECO:0007669"/>
    <property type="project" value="InterPro"/>
</dbReference>
<comment type="subcellular location">
    <subcellularLocation>
        <location evidence="1">Nucleus</location>
        <location evidence="1">Nuclear pore complex</location>
    </subcellularLocation>
</comment>
<dbReference type="FunCoup" id="A0A067QCD6">
    <property type="interactions" value="18"/>
</dbReference>
<dbReference type="Pfam" id="PF10168">
    <property type="entry name" value="Nup88"/>
    <property type="match status" value="2"/>
</dbReference>
<dbReference type="GO" id="GO:0017056">
    <property type="term" value="F:structural constituent of nuclear pore"/>
    <property type="evidence" value="ECO:0007669"/>
    <property type="project" value="InterPro"/>
</dbReference>
<feature type="compositionally biased region" description="Acidic residues" evidence="8">
    <location>
        <begin position="1"/>
        <end position="12"/>
    </location>
</feature>
<feature type="region of interest" description="Disordered" evidence="8">
    <location>
        <begin position="1"/>
        <end position="20"/>
    </location>
</feature>
<dbReference type="AlphaFoldDB" id="A0A067QCD6"/>
<dbReference type="GO" id="GO:0000056">
    <property type="term" value="P:ribosomal small subunit export from nucleus"/>
    <property type="evidence" value="ECO:0007669"/>
    <property type="project" value="InterPro"/>
</dbReference>
<sequence length="863" mass="95009">MTMDRDDDDEDWSTSITSHPIFSLPDTITAASSSKDLSLLELSTNTLPKYTHDDPEEDSLTPSGRRQVMAVRDVDLVVAVGKELRMSSLNEGRGSSGKGPSKKTYKVLHTPNIQFEIHQLALSPSGKLLAVAGAFQVAVVVLPRTGFSRLVTATIDCKSIQIGQFYHASDTAPPIAKIEWHPWGEAGSTLLVMTVDGKLREYDISIDTEEPQQVLSFVPEKKKARSFVDEDESEREVGSFTLGQGTADWGPLTVYTLMKSGDVYAMCPYMPQNASIPSSYVHALECFVAAKQEFLSQSNPDSDTSFSTIYSYQTKYVSALLKQLPAGTAFPSPSRLVSVHPPTTIKNKVRRQGPFLLQPAPRVLEGSEGGDATDIVYLSFGSGDEEGEEEERDGKLGVVLIAYKDGKVDVCLDVEKVEGRWESKQNPDSDLPMLAVFETIDLGLVSTLSKVSPPLLDLLQGNHPVFHPDPLREDVVFVYHAFGVHALHLGPLLERLGEALRGEDDAALTEAVNQSGGTDVKPLLTTFSIERRCSNPVIAVSVPNDIYLTYSILILTSAMRTISLPLKLRAESPPPPPIPPPEKEALSTPQTSAGLTLLPPVDGPPAYVSLLGTQPFTEPPILSRPSGLPSNPRLSLPSSPSGQLMITPDTLRYLGTTVQRFHSQIREIQLAHSSAQSRSTLQLQEFERQKQKFSEIRGMIEELKGPRHVKASERSEKLKENQKALGGRLDRVLQGLMGKASPELSEYEVKWFEELGRMKTEVLGAGRWDEGSLATRAKVLQREYNRLLPALDDMRKKEEARRQKLSENQQGLGFSQAFELGERSNEERARIQDIQSEVLRLASKLDVTLGRPPPLQNQSSEDS</sequence>
<evidence type="ECO:0000313" key="9">
    <source>
        <dbReference type="EMBL" id="KDQ64728.1"/>
    </source>
</evidence>
<evidence type="ECO:0000256" key="6">
    <source>
        <dbReference type="ARBA" id="ARBA00023132"/>
    </source>
</evidence>
<keyword evidence="7" id="KW-0539">Nucleus</keyword>
<feature type="region of interest" description="Disordered" evidence="8">
    <location>
        <begin position="570"/>
        <end position="589"/>
    </location>
</feature>
<keyword evidence="3" id="KW-0509">mRNA transport</keyword>
<evidence type="ECO:0000256" key="8">
    <source>
        <dbReference type="SAM" id="MobiDB-lite"/>
    </source>
</evidence>
<dbReference type="HOGENOM" id="CLU_006117_0_0_1"/>
<dbReference type="SUPFAM" id="SSF50978">
    <property type="entry name" value="WD40 repeat-like"/>
    <property type="match status" value="1"/>
</dbReference>
<dbReference type="InterPro" id="IPR019321">
    <property type="entry name" value="Nucleoporin_Nup88"/>
</dbReference>
<keyword evidence="4" id="KW-0653">Protein transport</keyword>
<keyword evidence="10" id="KW-1185">Reference proteome</keyword>
<evidence type="ECO:0000256" key="7">
    <source>
        <dbReference type="ARBA" id="ARBA00023242"/>
    </source>
</evidence>
<feature type="region of interest" description="Disordered" evidence="8">
    <location>
        <begin position="623"/>
        <end position="642"/>
    </location>
</feature>
<accession>A0A067QCD6</accession>
<evidence type="ECO:0000256" key="4">
    <source>
        <dbReference type="ARBA" id="ARBA00022927"/>
    </source>
</evidence>
<dbReference type="InterPro" id="IPR037700">
    <property type="entry name" value="NUP88/NUP82"/>
</dbReference>
<evidence type="ECO:0000313" key="10">
    <source>
        <dbReference type="Proteomes" id="UP000027265"/>
    </source>
</evidence>
<keyword evidence="5" id="KW-0811">Translocation</keyword>
<dbReference type="EMBL" id="KL197709">
    <property type="protein sequence ID" value="KDQ64728.1"/>
    <property type="molecule type" value="Genomic_DNA"/>
</dbReference>
<protein>
    <submittedName>
        <fullName evidence="9">Uncharacterized protein</fullName>
    </submittedName>
</protein>
<dbReference type="InterPro" id="IPR036322">
    <property type="entry name" value="WD40_repeat_dom_sf"/>
</dbReference>
<dbReference type="InParanoid" id="A0A067QCD6"/>
<dbReference type="PANTHER" id="PTHR13257:SF0">
    <property type="entry name" value="NUCLEAR PORE COMPLEX PROTEIN NUP88"/>
    <property type="match status" value="1"/>
</dbReference>
<dbReference type="GO" id="GO:0005643">
    <property type="term" value="C:nuclear pore"/>
    <property type="evidence" value="ECO:0007669"/>
    <property type="project" value="UniProtKB-SubCell"/>
</dbReference>
<dbReference type="Proteomes" id="UP000027265">
    <property type="component" value="Unassembled WGS sequence"/>
</dbReference>
<name>A0A067QCD6_9AGAM</name>
<keyword evidence="6" id="KW-0906">Nuclear pore complex</keyword>
<dbReference type="PANTHER" id="PTHR13257">
    <property type="entry name" value="NUCLEOPORIN NUP84-RELATED"/>
    <property type="match status" value="1"/>
</dbReference>